<comment type="function">
    <text evidence="3">Catalyzes the phosphorylation of the 3'-hydroxyl group of dephosphocoenzyme A to form coenzyme A.</text>
</comment>
<dbReference type="RefSeq" id="WP_320379360.1">
    <property type="nucleotide sequence ID" value="NZ_JAWDIQ010000001.1"/>
</dbReference>
<accession>A0ABU5CS46</accession>
<keyword evidence="6" id="KW-1185">Reference proteome</keyword>
<evidence type="ECO:0000313" key="5">
    <source>
        <dbReference type="EMBL" id="MDY0408644.1"/>
    </source>
</evidence>
<dbReference type="InterPro" id="IPR001977">
    <property type="entry name" value="Depp_CoAkinase"/>
</dbReference>
<comment type="catalytic activity">
    <reaction evidence="3">
        <text>3'-dephospho-CoA + ATP = ADP + CoA + H(+)</text>
        <dbReference type="Rhea" id="RHEA:18245"/>
        <dbReference type="ChEBI" id="CHEBI:15378"/>
        <dbReference type="ChEBI" id="CHEBI:30616"/>
        <dbReference type="ChEBI" id="CHEBI:57287"/>
        <dbReference type="ChEBI" id="CHEBI:57328"/>
        <dbReference type="ChEBI" id="CHEBI:456216"/>
        <dbReference type="EC" id="2.7.1.24"/>
    </reaction>
</comment>
<reference evidence="5 6" key="1">
    <citation type="submission" date="2023-10" db="EMBL/GenBank/DDBJ databases">
        <title>Virgibacillus soli CC-YMP-6 genome.</title>
        <authorList>
            <person name="Miliotis G."/>
            <person name="Sengupta P."/>
            <person name="Hameed A."/>
            <person name="Chuvochina M."/>
            <person name="Mcdonagh F."/>
            <person name="Simpson A.C."/>
            <person name="Singh N.K."/>
            <person name="Rekha P.D."/>
            <person name="Raman K."/>
            <person name="Hugenholtz P."/>
            <person name="Venkateswaran K."/>
        </authorList>
    </citation>
    <scope>NUCLEOTIDE SEQUENCE [LARGE SCALE GENOMIC DNA]</scope>
    <source>
        <strain evidence="5 6">CC-YMP-6</strain>
    </source>
</reference>
<comment type="pathway">
    <text evidence="3">Cofactor biosynthesis; coenzyme A biosynthesis; CoA from (R)-pantothenate: step 5/5.</text>
</comment>
<dbReference type="Gene3D" id="3.40.50.300">
    <property type="entry name" value="P-loop containing nucleotide triphosphate hydrolases"/>
    <property type="match status" value="1"/>
</dbReference>
<evidence type="ECO:0000313" key="6">
    <source>
        <dbReference type="Proteomes" id="UP001275315"/>
    </source>
</evidence>
<evidence type="ECO:0000256" key="3">
    <source>
        <dbReference type="HAMAP-Rule" id="MF_00376"/>
    </source>
</evidence>
<dbReference type="PANTHER" id="PTHR10695:SF46">
    <property type="entry name" value="BIFUNCTIONAL COENZYME A SYNTHASE-RELATED"/>
    <property type="match status" value="1"/>
</dbReference>
<evidence type="ECO:0000256" key="1">
    <source>
        <dbReference type="ARBA" id="ARBA00022741"/>
    </source>
</evidence>
<organism evidence="5 6">
    <name type="scientific">Paracerasibacillus soli</name>
    <dbReference type="NCBI Taxonomy" id="480284"/>
    <lineage>
        <taxon>Bacteria</taxon>
        <taxon>Bacillati</taxon>
        <taxon>Bacillota</taxon>
        <taxon>Bacilli</taxon>
        <taxon>Bacillales</taxon>
        <taxon>Bacillaceae</taxon>
        <taxon>Paracerasibacillus</taxon>
    </lineage>
</organism>
<keyword evidence="3" id="KW-0963">Cytoplasm</keyword>
<sequence>MTLVIGLTGSIASGKSTVSQMFKEMGIPVIDADEISRDVVKPGMPAWREVVEKFGREILFDDGTLNRKKLGEVIFTSETKREELNAIMHPAIRNKMLQQRDGFVLQGERAVVLDIPLLFESKLTHLVEKIIVVYVDEDVQLQRLMERDQSTEQEARQRIHSQIPVKEKVELADAVINNNGTNRNHLRSLKKYCNLGLYYRYFNNPRRNTFLFGIVLCYCLFNLTKVYKSDKILSHFSLIYVILL</sequence>
<dbReference type="PANTHER" id="PTHR10695">
    <property type="entry name" value="DEPHOSPHO-COA KINASE-RELATED"/>
    <property type="match status" value="1"/>
</dbReference>
<protein>
    <recommendedName>
        <fullName evidence="3 4">Dephospho-CoA kinase</fullName>
        <ecNumber evidence="3 4">2.7.1.24</ecNumber>
    </recommendedName>
    <alternativeName>
        <fullName evidence="3">Dephosphocoenzyme A kinase</fullName>
    </alternativeName>
</protein>
<proteinExistence type="inferred from homology"/>
<comment type="similarity">
    <text evidence="3">Belongs to the CoaE family.</text>
</comment>
<dbReference type="CDD" id="cd02022">
    <property type="entry name" value="DPCK"/>
    <property type="match status" value="1"/>
</dbReference>
<dbReference type="InterPro" id="IPR027417">
    <property type="entry name" value="P-loop_NTPase"/>
</dbReference>
<comment type="caution">
    <text evidence="5">The sequence shown here is derived from an EMBL/GenBank/DDBJ whole genome shotgun (WGS) entry which is preliminary data.</text>
</comment>
<dbReference type="NCBIfam" id="TIGR00152">
    <property type="entry name" value="dephospho-CoA kinase"/>
    <property type="match status" value="1"/>
</dbReference>
<feature type="binding site" evidence="3">
    <location>
        <begin position="12"/>
        <end position="17"/>
    </location>
    <ligand>
        <name>ATP</name>
        <dbReference type="ChEBI" id="CHEBI:30616"/>
    </ligand>
</feature>
<evidence type="ECO:0000256" key="4">
    <source>
        <dbReference type="NCBIfam" id="TIGR00152"/>
    </source>
</evidence>
<evidence type="ECO:0000256" key="2">
    <source>
        <dbReference type="ARBA" id="ARBA00022840"/>
    </source>
</evidence>
<keyword evidence="1 3" id="KW-0547">Nucleotide-binding</keyword>
<keyword evidence="3 5" id="KW-0418">Kinase</keyword>
<keyword evidence="2 3" id="KW-0067">ATP-binding</keyword>
<dbReference type="SUPFAM" id="SSF52540">
    <property type="entry name" value="P-loop containing nucleoside triphosphate hydrolases"/>
    <property type="match status" value="1"/>
</dbReference>
<comment type="subcellular location">
    <subcellularLocation>
        <location evidence="3">Cytoplasm</location>
    </subcellularLocation>
</comment>
<keyword evidence="3" id="KW-0173">Coenzyme A biosynthesis</keyword>
<keyword evidence="3 5" id="KW-0808">Transferase</keyword>
<gene>
    <name evidence="3 5" type="primary">coaE</name>
    <name evidence="5" type="ORF">RWD45_08840</name>
</gene>
<dbReference type="Proteomes" id="UP001275315">
    <property type="component" value="Unassembled WGS sequence"/>
</dbReference>
<dbReference type="PROSITE" id="PS51219">
    <property type="entry name" value="DPCK"/>
    <property type="match status" value="1"/>
</dbReference>
<dbReference type="GO" id="GO:0004140">
    <property type="term" value="F:dephospho-CoA kinase activity"/>
    <property type="evidence" value="ECO:0007669"/>
    <property type="project" value="UniProtKB-EC"/>
</dbReference>
<dbReference type="HAMAP" id="MF_00376">
    <property type="entry name" value="Dephospho_CoA_kinase"/>
    <property type="match status" value="1"/>
</dbReference>
<dbReference type="EC" id="2.7.1.24" evidence="3 4"/>
<name>A0ABU5CS46_9BACI</name>
<dbReference type="Pfam" id="PF01121">
    <property type="entry name" value="CoaE"/>
    <property type="match status" value="1"/>
</dbReference>
<dbReference type="EMBL" id="JAWDIQ010000001">
    <property type="protein sequence ID" value="MDY0408644.1"/>
    <property type="molecule type" value="Genomic_DNA"/>
</dbReference>